<dbReference type="InterPro" id="IPR041698">
    <property type="entry name" value="Methyltransf_25"/>
</dbReference>
<name>A0A285G415_9FIRM</name>
<evidence type="ECO:0000313" key="3">
    <source>
        <dbReference type="EMBL" id="SNY17171.1"/>
    </source>
</evidence>
<dbReference type="PANTHER" id="PTHR43861:SF3">
    <property type="entry name" value="PUTATIVE (AFU_ORTHOLOGUE AFUA_2G14390)-RELATED"/>
    <property type="match status" value="1"/>
</dbReference>
<gene>
    <name evidence="3" type="ORF">SAMN06265827_104101</name>
</gene>
<dbReference type="AlphaFoldDB" id="A0A285G415"/>
<proteinExistence type="predicted"/>
<dbReference type="SUPFAM" id="SSF53335">
    <property type="entry name" value="S-adenosyl-L-methionine-dependent methyltransferases"/>
    <property type="match status" value="1"/>
</dbReference>
<dbReference type="Proteomes" id="UP000219573">
    <property type="component" value="Unassembled WGS sequence"/>
</dbReference>
<dbReference type="InterPro" id="IPR029063">
    <property type="entry name" value="SAM-dependent_MTases_sf"/>
</dbReference>
<keyword evidence="1 3" id="KW-0808">Transferase</keyword>
<reference evidence="4" key="1">
    <citation type="submission" date="2017-09" db="EMBL/GenBank/DDBJ databases">
        <authorList>
            <person name="Varghese N."/>
            <person name="Submissions S."/>
        </authorList>
    </citation>
    <scope>NUCLEOTIDE SEQUENCE [LARGE SCALE GENOMIC DNA]</scope>
    <source>
        <strain evidence="4">MSL47</strain>
    </source>
</reference>
<evidence type="ECO:0000256" key="1">
    <source>
        <dbReference type="ARBA" id="ARBA00022679"/>
    </source>
</evidence>
<dbReference type="GO" id="GO:0008168">
    <property type="term" value="F:methyltransferase activity"/>
    <property type="evidence" value="ECO:0007669"/>
    <property type="project" value="UniProtKB-KW"/>
</dbReference>
<keyword evidence="3" id="KW-0489">Methyltransferase</keyword>
<protein>
    <submittedName>
        <fullName evidence="3">tRNA (Cmo5U34)-methyltransferase</fullName>
    </submittedName>
</protein>
<accession>A0A285G415</accession>
<dbReference type="PANTHER" id="PTHR43861">
    <property type="entry name" value="TRANS-ACONITATE 2-METHYLTRANSFERASE-RELATED"/>
    <property type="match status" value="1"/>
</dbReference>
<evidence type="ECO:0000313" key="4">
    <source>
        <dbReference type="Proteomes" id="UP000219573"/>
    </source>
</evidence>
<sequence>MEEPSKMERIRDHFEQEAKEFDQIILKLIPYYDQMIEALLSAIPFEKDSKIEMIDLGCGTGNIIKRVKEEFPKAKLAAVDLSINMIEMTKLKLDGYDEVEYYVDDFYNFEFPNKYDVIISSLALHHLVSDEDKKEFYRKIYNALSSKGVFYNADVVLGSNQQLQESYMEKWKEFMSKSCSIEEIENTWFCKYREEDSPTTLLNHLNWLQEIGFENVDVIWKYYNYGVYGGRR</sequence>
<dbReference type="GO" id="GO:0032259">
    <property type="term" value="P:methylation"/>
    <property type="evidence" value="ECO:0007669"/>
    <property type="project" value="UniProtKB-KW"/>
</dbReference>
<feature type="domain" description="Methyltransferase" evidence="2">
    <location>
        <begin position="54"/>
        <end position="148"/>
    </location>
</feature>
<evidence type="ECO:0000259" key="2">
    <source>
        <dbReference type="Pfam" id="PF13649"/>
    </source>
</evidence>
<dbReference type="Gene3D" id="3.40.50.150">
    <property type="entry name" value="Vaccinia Virus protein VP39"/>
    <property type="match status" value="1"/>
</dbReference>
<keyword evidence="4" id="KW-1185">Reference proteome</keyword>
<dbReference type="RefSeq" id="WP_216358746.1">
    <property type="nucleotide sequence ID" value="NZ_OBDZ01000004.1"/>
</dbReference>
<dbReference type="CDD" id="cd02440">
    <property type="entry name" value="AdoMet_MTases"/>
    <property type="match status" value="1"/>
</dbReference>
<dbReference type="EMBL" id="OBDZ01000004">
    <property type="protein sequence ID" value="SNY17171.1"/>
    <property type="molecule type" value="Genomic_DNA"/>
</dbReference>
<dbReference type="Pfam" id="PF13649">
    <property type="entry name" value="Methyltransf_25"/>
    <property type="match status" value="1"/>
</dbReference>
<organism evidence="3 4">
    <name type="scientific">Orenia metallireducens</name>
    <dbReference type="NCBI Taxonomy" id="1413210"/>
    <lineage>
        <taxon>Bacteria</taxon>
        <taxon>Bacillati</taxon>
        <taxon>Bacillota</taxon>
        <taxon>Clostridia</taxon>
        <taxon>Halanaerobiales</taxon>
        <taxon>Halobacteroidaceae</taxon>
        <taxon>Orenia</taxon>
    </lineage>
</organism>